<dbReference type="EMBL" id="APPQ01000029">
    <property type="protein sequence ID" value="ENV43434.1"/>
    <property type="molecule type" value="Genomic_DNA"/>
</dbReference>
<comment type="caution">
    <text evidence="1">The sequence shown here is derived from an EMBL/GenBank/DDBJ whole genome shotgun (WGS) entry which is preliminary data.</text>
</comment>
<proteinExistence type="predicted"/>
<name>N9ABB8_9GAMM</name>
<dbReference type="Proteomes" id="UP000018440">
    <property type="component" value="Unassembled WGS sequence"/>
</dbReference>
<dbReference type="PATRIC" id="fig|1217988.3.peg.2422"/>
<evidence type="ECO:0000313" key="1">
    <source>
        <dbReference type="EMBL" id="ENV43434.1"/>
    </source>
</evidence>
<reference evidence="1 2" key="1">
    <citation type="submission" date="2013-02" db="EMBL/GenBank/DDBJ databases">
        <title>The Genome Sequence of Acinetobacter schindleri CIP 107287.</title>
        <authorList>
            <consortium name="The Broad Institute Genome Sequencing Platform"/>
            <consortium name="The Broad Institute Genome Sequencing Center for Infectious Disease"/>
            <person name="Cerqueira G."/>
            <person name="Feldgarden M."/>
            <person name="Courvalin P."/>
            <person name="Perichon B."/>
            <person name="Grillot-Courvalin C."/>
            <person name="Clermont D."/>
            <person name="Rocha E."/>
            <person name="Yoon E.-J."/>
            <person name="Nemec A."/>
            <person name="Walker B."/>
            <person name="Young S.K."/>
            <person name="Zeng Q."/>
            <person name="Gargeya S."/>
            <person name="Fitzgerald M."/>
            <person name="Haas B."/>
            <person name="Abouelleil A."/>
            <person name="Alvarado L."/>
            <person name="Arachchi H.M."/>
            <person name="Berlin A.M."/>
            <person name="Chapman S.B."/>
            <person name="Dewar J."/>
            <person name="Goldberg J."/>
            <person name="Griggs A."/>
            <person name="Gujja S."/>
            <person name="Hansen M."/>
            <person name="Howarth C."/>
            <person name="Imamovic A."/>
            <person name="Larimer J."/>
            <person name="McCowan C."/>
            <person name="Murphy C."/>
            <person name="Neiman D."/>
            <person name="Pearson M."/>
            <person name="Priest M."/>
            <person name="Roberts A."/>
            <person name="Saif S."/>
            <person name="Shea T."/>
            <person name="Sisk P."/>
            <person name="Sykes S."/>
            <person name="Wortman J."/>
            <person name="Nusbaum C."/>
            <person name="Birren B."/>
        </authorList>
    </citation>
    <scope>NUCLEOTIDE SEQUENCE [LARGE SCALE GENOMIC DNA]</scope>
    <source>
        <strain evidence="1 2">CIP 107287</strain>
    </source>
</reference>
<protein>
    <recommendedName>
        <fullName evidence="3">NERD domain-containing protein</fullName>
    </recommendedName>
</protein>
<accession>N9ABB8</accession>
<dbReference type="AlphaFoldDB" id="N9ABB8"/>
<sequence length="715" mass="82801">MVGCLYKLFKVSFATNIYTINPKVDNPMFSINEVFNDDKNSFINKIRDNKILSPIRPDFKIEEWHNAKKNTALEQEVYEAGVFIYELLSTIRKILKEMNDYNSSISRTEFLKLFSGLANRTNVTMVNMTNSFFKNLNINKNYTDLGILSQKFNNNPLEIEFSVHEIIIGTIDGMFYNVLGHLNDDEHEILHCFDDNHVIESIKMENQLSQLYYNFEQYWNCILYGQMSFTRVNDEVKLKSVPELIIPYVISDNRKSKLHISNTLLLENTILNSIKDKIFLTFKNKSISYDKFSNLNEKNKQNIILNYISFMDKSLRFLPNELPNKSFTIDDVIRVFVQLSSLCNDLLNVFPKNDEIKKNGVIKLKKYSPTIKTQQLTNKLSKVLNISISKTSEILDFLTFNGEFKKNTPRADFWRNPLIKLNENEFLIIIEPILHPVGVRCFEGWLLRAGVSVDVKGKEFESFIKSCIKENISKNPLKLSYDIMELETKNKDTLSINGEEEEIDLLFRVENLIILAEAKCVTTSDSPISYWYTLKAIKKGSEQAERKLSFVQRNFGDICKKLNWEFDSKCEYQFQSLVIVSSGVGAGFDIFGTPIIDTVIFNNYLKSPTFPLISLDHNKHLAHLNLYESKSDFVSNFKTYISHPPAIETIKYCVDFLPSIPIVDPKDMNANENWSFERIGLGQVDPNVLLKHNFHFPISFSDDFGEYNLSEMVTM</sequence>
<organism evidence="1 2">
    <name type="scientific">Acinetobacter schindleri CIP 107287</name>
    <dbReference type="NCBI Taxonomy" id="1217988"/>
    <lineage>
        <taxon>Bacteria</taxon>
        <taxon>Pseudomonadati</taxon>
        <taxon>Pseudomonadota</taxon>
        <taxon>Gammaproteobacteria</taxon>
        <taxon>Moraxellales</taxon>
        <taxon>Moraxellaceae</taxon>
        <taxon>Acinetobacter</taxon>
    </lineage>
</organism>
<gene>
    <name evidence="1" type="ORF">F955_02518</name>
</gene>
<evidence type="ECO:0008006" key="3">
    <source>
        <dbReference type="Google" id="ProtNLM"/>
    </source>
</evidence>
<evidence type="ECO:0000313" key="2">
    <source>
        <dbReference type="Proteomes" id="UP000018440"/>
    </source>
</evidence>
<dbReference type="HOGENOM" id="CLU_026088_0_0_6"/>